<dbReference type="EMBL" id="BBTG02000012">
    <property type="protein sequence ID" value="GAO15169.1"/>
    <property type="molecule type" value="Genomic_DNA"/>
</dbReference>
<keyword evidence="5" id="KW-1185">Reference proteome</keyword>
<gene>
    <name evidence="4" type="ORF">UV8b_04669</name>
    <name evidence="3" type="ORF">UVI_02029330</name>
</gene>
<name>A0A063BZG8_USTVR</name>
<proteinExistence type="predicted"/>
<keyword evidence="2" id="KW-0472">Membrane</keyword>
<dbReference type="PANTHER" id="PTHR35895">
    <property type="entry name" value="CHROMOSOME 16, WHOLE GENOME SHOTGUN SEQUENCE"/>
    <property type="match status" value="1"/>
</dbReference>
<protein>
    <submittedName>
        <fullName evidence="3">Uncharacterized protein</fullName>
    </submittedName>
</protein>
<feature type="transmembrane region" description="Helical" evidence="2">
    <location>
        <begin position="68"/>
        <end position="88"/>
    </location>
</feature>
<dbReference type="InterPro" id="IPR022185">
    <property type="entry name" value="DUF3712"/>
</dbReference>
<evidence type="ECO:0000313" key="4">
    <source>
        <dbReference type="EMBL" id="QUC20428.1"/>
    </source>
</evidence>
<dbReference type="Pfam" id="PF12505">
    <property type="entry name" value="DUF3712"/>
    <property type="match status" value="1"/>
</dbReference>
<organism evidence="3 6">
    <name type="scientific">Ustilaginoidea virens</name>
    <name type="common">Rice false smut fungus</name>
    <name type="synonym">Villosiclava virens</name>
    <dbReference type="NCBI Taxonomy" id="1159556"/>
    <lineage>
        <taxon>Eukaryota</taxon>
        <taxon>Fungi</taxon>
        <taxon>Dikarya</taxon>
        <taxon>Ascomycota</taxon>
        <taxon>Pezizomycotina</taxon>
        <taxon>Sordariomycetes</taxon>
        <taxon>Hypocreomycetidae</taxon>
        <taxon>Hypocreales</taxon>
        <taxon>Clavicipitaceae</taxon>
        <taxon>Ustilaginoidea</taxon>
    </lineage>
</organism>
<dbReference type="GeneID" id="66065447"/>
<reference evidence="3" key="1">
    <citation type="journal article" date="2016" name="Genome Announc.">
        <title>Genome Sequence of Ustilaginoidea virens IPU010, a Rice Pathogenic Fungus Causing False Smut.</title>
        <authorList>
            <person name="Kumagai T."/>
            <person name="Ishii T."/>
            <person name="Terai G."/>
            <person name="Umemura M."/>
            <person name="Machida M."/>
            <person name="Asai K."/>
        </authorList>
    </citation>
    <scope>NUCLEOTIDE SEQUENCE [LARGE SCALE GENOMIC DNA]</scope>
    <source>
        <strain evidence="3">IPU010</strain>
    </source>
</reference>
<dbReference type="KEGG" id="uvi:66065447"/>
<accession>A0A063BZG8</accession>
<evidence type="ECO:0000313" key="6">
    <source>
        <dbReference type="Proteomes" id="UP000054053"/>
    </source>
</evidence>
<dbReference type="PANTHER" id="PTHR35895:SF2">
    <property type="match status" value="1"/>
</dbReference>
<evidence type="ECO:0000313" key="5">
    <source>
        <dbReference type="Proteomes" id="UP000027002"/>
    </source>
</evidence>
<dbReference type="RefSeq" id="XP_042998101.1">
    <property type="nucleotide sequence ID" value="XM_043142167.1"/>
</dbReference>
<evidence type="ECO:0000256" key="2">
    <source>
        <dbReference type="SAM" id="Phobius"/>
    </source>
</evidence>
<dbReference type="Proteomes" id="UP000027002">
    <property type="component" value="Chromosome 4"/>
</dbReference>
<reference evidence="4" key="3">
    <citation type="submission" date="2020-03" db="EMBL/GenBank/DDBJ databases">
        <title>A mixture of massive structural variations and highly conserved coding sequences in Ustilaginoidea virens genome.</title>
        <authorList>
            <person name="Zhang K."/>
            <person name="Zhao Z."/>
            <person name="Zhang Z."/>
            <person name="Li Y."/>
            <person name="Hsiang T."/>
            <person name="Sun W."/>
        </authorList>
    </citation>
    <scope>NUCLEOTIDE SEQUENCE</scope>
    <source>
        <strain evidence="4">UV-8b</strain>
    </source>
</reference>
<dbReference type="InterPro" id="IPR046368">
    <property type="entry name" value="Tag1"/>
</dbReference>
<dbReference type="EMBL" id="CP072756">
    <property type="protein sequence ID" value="QUC20428.1"/>
    <property type="molecule type" value="Genomic_DNA"/>
</dbReference>
<evidence type="ECO:0000313" key="3">
    <source>
        <dbReference type="EMBL" id="GAO15169.1"/>
    </source>
</evidence>
<dbReference type="Proteomes" id="UP000054053">
    <property type="component" value="Unassembled WGS sequence"/>
</dbReference>
<dbReference type="GO" id="GO:0000329">
    <property type="term" value="C:fungal-type vacuole membrane"/>
    <property type="evidence" value="ECO:0007669"/>
    <property type="project" value="InterPro"/>
</dbReference>
<keyword evidence="2" id="KW-0812">Transmembrane</keyword>
<evidence type="ECO:0000256" key="1">
    <source>
        <dbReference type="SAM" id="MobiDB-lite"/>
    </source>
</evidence>
<sequence>MAATFSPGESQREPHAPTDAAASGARGDADHVQAGSRSSASSDDHVAEKAALSPLSKREKVRRHCHRFWLWYLIATIVLLAILLPILFKVIVPAIVQAIINSQALPIHGGLLDVVTSDLVKMGVDTTLHVPLPARTTNFSMSLFRRDTSPYSPYVTLNVAGQRINGDTNFDIPGQLLTVENHTEFVHWLGEVFDQEEVDISLRGVPTVYLGALRSEPTLDKTTKMPGLRKFAGLSIQKLQLMLPPDKDGNNIKGTVNIPNWSLVVLNFGNITFNMFSGAVQIGHLTVYNNLLNPGNNSLSFDGNLDLAAVVKNLRAVLDSQSEALSRGQINLNVTGISVVKNGNQISYIAEVLRTRYMTATMSVISLVGDVFAGIMDGGTAGAGVPGGGTAGIVNILGDVLGNNTFIDHVLQHFNATRLLKGSSTGGSPLLSMRAAANPKEALMWKMVQMGLRRRLNLARSGN</sequence>
<feature type="region of interest" description="Disordered" evidence="1">
    <location>
        <begin position="1"/>
        <end position="45"/>
    </location>
</feature>
<dbReference type="AlphaFoldDB" id="A0A063BZG8"/>
<dbReference type="OrthoDB" id="10039566at2759"/>
<dbReference type="HOGENOM" id="CLU_035244_0_0_1"/>
<keyword evidence="2" id="KW-1133">Transmembrane helix</keyword>
<reference evidence="6" key="2">
    <citation type="journal article" date="2016" name="Genome Announc.">
        <title>Genome sequence of Ustilaginoidea virens IPU010, a rice pathogenic fungus causing false smut.</title>
        <authorList>
            <person name="Kumagai T."/>
            <person name="Ishii T."/>
            <person name="Terai G."/>
            <person name="Umemura M."/>
            <person name="Machida M."/>
            <person name="Asai K."/>
        </authorList>
    </citation>
    <scope>NUCLEOTIDE SEQUENCE [LARGE SCALE GENOMIC DNA]</scope>
    <source>
        <strain evidence="6">IPU010</strain>
    </source>
</reference>